<feature type="compositionally biased region" description="Low complexity" evidence="1">
    <location>
        <begin position="414"/>
        <end position="426"/>
    </location>
</feature>
<sequence length="455" mass="51829">MSLNILQHKSWHVWTQKNIEKVRKDQEEHRKQEDRKRKRELDIEQERRLEALRERNKRLKGEPVDDDSGPSSLVIVKQEEGERALVTGPGERRRGKAVAVKHEREQEQEVAVVAAAEEPLKHVNFFEDLELQQRAEDTRNPEHEAEKKAQADRDARFYTTYLGQSAAETQKVKPWYYGPPVETPALPPEKERKQQRFKAEKDPLSAMGVFLQRKKQIESIQAMHANGSTGTPAMLARSMKIAAQMSAATTTTTITAASSTTLSTTGSADTKEKKEKKDKKDKKKEKKRRKKREEKKKRRKSRKHESSSSSDSDSDSSSSDDDDDGAAEAKKLKLLQLRAERMRREAEAKGKTRQLLFGNSQGVPTPAVNAGAGQYSSGFAPHIGGILRAQDRERRAQDRERREQHHRHEDRRSSSSSSYSSSSSSSSHHRHRRHYSDSGHLEGRERGGASLRDNY</sequence>
<keyword evidence="4" id="KW-1185">Reference proteome</keyword>
<dbReference type="PANTHER" id="PTHR22093:SF0">
    <property type="entry name" value="LEUKOCYTE RECEPTOR CLUSTER MEMBER 1"/>
    <property type="match status" value="1"/>
</dbReference>
<evidence type="ECO:0000259" key="2">
    <source>
        <dbReference type="SMART" id="SM01083"/>
    </source>
</evidence>
<dbReference type="OMA" id="IKKGHYI"/>
<dbReference type="STRING" id="1257118.L8GYG4"/>
<feature type="compositionally biased region" description="Basic and acidic residues" evidence="1">
    <location>
        <begin position="188"/>
        <end position="203"/>
    </location>
</feature>
<feature type="domain" description="CBF1-interacting co-repressor CIR N-terminal" evidence="2">
    <location>
        <begin position="10"/>
        <end position="46"/>
    </location>
</feature>
<evidence type="ECO:0000256" key="1">
    <source>
        <dbReference type="SAM" id="MobiDB-lite"/>
    </source>
</evidence>
<organism evidence="3 4">
    <name type="scientific">Acanthamoeba castellanii (strain ATCC 30010 / Neff)</name>
    <dbReference type="NCBI Taxonomy" id="1257118"/>
    <lineage>
        <taxon>Eukaryota</taxon>
        <taxon>Amoebozoa</taxon>
        <taxon>Discosea</taxon>
        <taxon>Longamoebia</taxon>
        <taxon>Centramoebida</taxon>
        <taxon>Acanthamoebidae</taxon>
        <taxon>Acanthamoeba</taxon>
    </lineage>
</organism>
<feature type="compositionally biased region" description="Basic and acidic residues" evidence="1">
    <location>
        <begin position="435"/>
        <end position="447"/>
    </location>
</feature>
<dbReference type="InterPro" id="IPR039875">
    <property type="entry name" value="LENG1-like"/>
</dbReference>
<evidence type="ECO:0000313" key="4">
    <source>
        <dbReference type="Proteomes" id="UP000011083"/>
    </source>
</evidence>
<dbReference type="EMBL" id="KB007960">
    <property type="protein sequence ID" value="ELR18324.1"/>
    <property type="molecule type" value="Genomic_DNA"/>
</dbReference>
<name>L8GYG4_ACACF</name>
<protein>
    <recommendedName>
        <fullName evidence="2">CBF1-interacting co-repressor CIR N-terminal domain-containing protein</fullName>
    </recommendedName>
</protein>
<evidence type="ECO:0000313" key="3">
    <source>
        <dbReference type="EMBL" id="ELR18324.1"/>
    </source>
</evidence>
<accession>L8GYG4</accession>
<proteinExistence type="predicted"/>
<feature type="compositionally biased region" description="Basic and acidic residues" evidence="1">
    <location>
        <begin position="389"/>
        <end position="413"/>
    </location>
</feature>
<feature type="region of interest" description="Disordered" evidence="1">
    <location>
        <begin position="132"/>
        <end position="152"/>
    </location>
</feature>
<dbReference type="OrthoDB" id="2159131at2759"/>
<dbReference type="GeneID" id="14918870"/>
<feature type="region of interest" description="Disordered" evidence="1">
    <location>
        <begin position="175"/>
        <end position="205"/>
    </location>
</feature>
<dbReference type="VEuPathDB" id="AmoebaDB:ACA1_371740"/>
<feature type="region of interest" description="Disordered" evidence="1">
    <location>
        <begin position="343"/>
        <end position="455"/>
    </location>
</feature>
<feature type="compositionally biased region" description="Basic residues" evidence="1">
    <location>
        <begin position="276"/>
        <end position="303"/>
    </location>
</feature>
<dbReference type="RefSeq" id="XP_004340344.1">
    <property type="nucleotide sequence ID" value="XM_004340296.1"/>
</dbReference>
<feature type="region of interest" description="Disordered" evidence="1">
    <location>
        <begin position="16"/>
        <end position="106"/>
    </location>
</feature>
<dbReference type="AlphaFoldDB" id="L8GYG4"/>
<dbReference type="InterPro" id="IPR019339">
    <property type="entry name" value="CIR_N_dom"/>
</dbReference>
<feature type="compositionally biased region" description="Basic and acidic residues" evidence="1">
    <location>
        <begin position="18"/>
        <end position="63"/>
    </location>
</feature>
<dbReference type="Proteomes" id="UP000011083">
    <property type="component" value="Unassembled WGS sequence"/>
</dbReference>
<dbReference type="PANTHER" id="PTHR22093">
    <property type="entry name" value="LEUKOCYTE RECEPTOR CLUSTER LRC MEMBER 1"/>
    <property type="match status" value="1"/>
</dbReference>
<dbReference type="KEGG" id="acan:ACA1_371740"/>
<feature type="region of interest" description="Disordered" evidence="1">
    <location>
        <begin position="254"/>
        <end position="328"/>
    </location>
</feature>
<reference evidence="3 4" key="1">
    <citation type="journal article" date="2013" name="Genome Biol.">
        <title>Genome of Acanthamoeba castellanii highlights extensive lateral gene transfer and early evolution of tyrosine kinase signaling.</title>
        <authorList>
            <person name="Clarke M."/>
            <person name="Lohan A.J."/>
            <person name="Liu B."/>
            <person name="Lagkouvardos I."/>
            <person name="Roy S."/>
            <person name="Zafar N."/>
            <person name="Bertelli C."/>
            <person name="Schilde C."/>
            <person name="Kianianmomeni A."/>
            <person name="Burglin T.R."/>
            <person name="Frech C."/>
            <person name="Turcotte B."/>
            <person name="Kopec K.O."/>
            <person name="Synnott J.M."/>
            <person name="Choo C."/>
            <person name="Paponov I."/>
            <person name="Finkler A."/>
            <person name="Soon Heng Tan C."/>
            <person name="Hutchins A.P."/>
            <person name="Weinmeier T."/>
            <person name="Rattei T."/>
            <person name="Chu J.S."/>
            <person name="Gimenez G."/>
            <person name="Irimia M."/>
            <person name="Rigden D.J."/>
            <person name="Fitzpatrick D.A."/>
            <person name="Lorenzo-Morales J."/>
            <person name="Bateman A."/>
            <person name="Chiu C.H."/>
            <person name="Tang P."/>
            <person name="Hegemann P."/>
            <person name="Fromm H."/>
            <person name="Raoult D."/>
            <person name="Greub G."/>
            <person name="Miranda-Saavedra D."/>
            <person name="Chen N."/>
            <person name="Nash P."/>
            <person name="Ginger M.L."/>
            <person name="Horn M."/>
            <person name="Schaap P."/>
            <person name="Caler L."/>
            <person name="Loftus B."/>
        </authorList>
    </citation>
    <scope>NUCLEOTIDE SEQUENCE [LARGE SCALE GENOMIC DNA]</scope>
    <source>
        <strain evidence="3 4">Neff</strain>
    </source>
</reference>
<feature type="compositionally biased region" description="Low complexity" evidence="1">
    <location>
        <begin position="254"/>
        <end position="268"/>
    </location>
</feature>
<feature type="compositionally biased region" description="Acidic residues" evidence="1">
    <location>
        <begin position="312"/>
        <end position="326"/>
    </location>
</feature>
<dbReference type="SMART" id="SM01083">
    <property type="entry name" value="Cir_N"/>
    <property type="match status" value="1"/>
</dbReference>
<gene>
    <name evidence="3" type="ORF">ACA1_371740</name>
</gene>